<dbReference type="PANTHER" id="PTHR42915">
    <property type="entry name" value="HYPOTHETICAL 460 KDA PROTEIN IN FEUA-SIGW INTERGENIC REGION [PRECURSOR]"/>
    <property type="match status" value="1"/>
</dbReference>
<dbReference type="InterPro" id="IPR008302">
    <property type="entry name" value="NamZ"/>
</dbReference>
<dbReference type="InterPro" id="IPR048503">
    <property type="entry name" value="NamZ_C"/>
</dbReference>
<protein>
    <recommendedName>
        <fullName evidence="5">DUF1343 domain-containing protein</fullName>
    </recommendedName>
</protein>
<comment type="caution">
    <text evidence="3">The sequence shown here is derived from an EMBL/GenBank/DDBJ whole genome shotgun (WGS) entry which is preliminary data.</text>
</comment>
<evidence type="ECO:0000313" key="3">
    <source>
        <dbReference type="EMBL" id="ODA90406.1"/>
    </source>
</evidence>
<name>A0A1E2SKM3_LEIXY</name>
<evidence type="ECO:0000259" key="1">
    <source>
        <dbReference type="Pfam" id="PF07075"/>
    </source>
</evidence>
<dbReference type="AlphaFoldDB" id="A0A1E2SKM3"/>
<dbReference type="Gene3D" id="3.40.50.12170">
    <property type="entry name" value="Uncharacterised protein PF07075, DUF1343"/>
    <property type="match status" value="1"/>
</dbReference>
<accession>A0A1E2SKM3</accession>
<dbReference type="EMBL" id="LNZG01000012">
    <property type="protein sequence ID" value="ODA90406.1"/>
    <property type="molecule type" value="Genomic_DNA"/>
</dbReference>
<dbReference type="InterPro" id="IPR048502">
    <property type="entry name" value="NamZ_N"/>
</dbReference>
<dbReference type="Proteomes" id="UP000094426">
    <property type="component" value="Unassembled WGS sequence"/>
</dbReference>
<sequence length="187" mass="20152">MLSDVDALLFDIQDVGVRFYTYIWTLYLAMEAAGEAGVEVIVLDRPNPLGDRMDGPVLEPALASFVGLREIPLRHGLTVGELATLFAGEFLPRPPALHVVRMSGYDPARHLDGYGLPWVPPSPNLPTRETAWAYPGTGLIEALDASEGRGTTVPFRWAGHSALDELAAVALADELKRAGSRACSSGR</sequence>
<feature type="domain" description="Peptidoglycan beta-N-acetylmuramidase NamZ C-terminal" evidence="2">
    <location>
        <begin position="133"/>
        <end position="174"/>
    </location>
</feature>
<dbReference type="PANTHER" id="PTHR42915:SF1">
    <property type="entry name" value="PEPTIDOGLYCAN BETA-N-ACETYLMURAMIDASE NAMZ"/>
    <property type="match status" value="1"/>
</dbReference>
<dbReference type="Pfam" id="PF20732">
    <property type="entry name" value="NamZ_C"/>
    <property type="match status" value="1"/>
</dbReference>
<gene>
    <name evidence="3" type="ORF">ATY41_01900</name>
</gene>
<evidence type="ECO:0000313" key="4">
    <source>
        <dbReference type="Proteomes" id="UP000094426"/>
    </source>
</evidence>
<evidence type="ECO:0008006" key="5">
    <source>
        <dbReference type="Google" id="ProtNLM"/>
    </source>
</evidence>
<dbReference type="Pfam" id="PF07075">
    <property type="entry name" value="NamZ_N"/>
    <property type="match status" value="1"/>
</dbReference>
<feature type="domain" description="Peptidoglycan beta-N-acetylmuramidase NamZ N-terminal" evidence="1">
    <location>
        <begin position="1"/>
        <end position="128"/>
    </location>
</feature>
<reference evidence="3 4" key="1">
    <citation type="submission" date="2015-11" db="EMBL/GenBank/DDBJ databases">
        <authorList>
            <person name="Zhang Y."/>
            <person name="Guo Z."/>
        </authorList>
    </citation>
    <scope>NUCLEOTIDE SEQUENCE [LARGE SCALE GENOMIC DNA]</scope>
    <source>
        <strain evidence="4">gdw1</strain>
    </source>
</reference>
<dbReference type="GO" id="GO:0033922">
    <property type="term" value="F:peptidoglycan beta-N-acetylmuramidase activity"/>
    <property type="evidence" value="ECO:0007669"/>
    <property type="project" value="InterPro"/>
</dbReference>
<evidence type="ECO:0000259" key="2">
    <source>
        <dbReference type="Pfam" id="PF20732"/>
    </source>
</evidence>
<organism evidence="3 4">
    <name type="scientific">Leifsonia xyli subsp. xyli</name>
    <dbReference type="NCBI Taxonomy" id="59736"/>
    <lineage>
        <taxon>Bacteria</taxon>
        <taxon>Bacillati</taxon>
        <taxon>Actinomycetota</taxon>
        <taxon>Actinomycetes</taxon>
        <taxon>Micrococcales</taxon>
        <taxon>Microbacteriaceae</taxon>
        <taxon>Leifsonia</taxon>
    </lineage>
</organism>
<proteinExistence type="predicted"/>